<keyword evidence="5" id="KW-1185">Reference proteome</keyword>
<feature type="domain" description="Nudix hydrolase" evidence="3">
    <location>
        <begin position="19"/>
        <end position="151"/>
    </location>
</feature>
<comment type="cofactor">
    <cofactor evidence="1">
        <name>Mg(2+)</name>
        <dbReference type="ChEBI" id="CHEBI:18420"/>
    </cofactor>
</comment>
<protein>
    <submittedName>
        <fullName evidence="4">NUDIX domain-containing protein</fullName>
    </submittedName>
</protein>
<dbReference type="CDD" id="cd18879">
    <property type="entry name" value="NUDIX_Hydrolase"/>
    <property type="match status" value="1"/>
</dbReference>
<dbReference type="Pfam" id="PF00293">
    <property type="entry name" value="NUDIX"/>
    <property type="match status" value="1"/>
</dbReference>
<dbReference type="InterPro" id="IPR015797">
    <property type="entry name" value="NUDIX_hydrolase-like_dom_sf"/>
</dbReference>
<dbReference type="InterPro" id="IPR000086">
    <property type="entry name" value="NUDIX_hydrolase_dom"/>
</dbReference>
<evidence type="ECO:0000259" key="3">
    <source>
        <dbReference type="PROSITE" id="PS51462"/>
    </source>
</evidence>
<accession>A0ABT6C778</accession>
<comment type="caution">
    <text evidence="4">The sequence shown here is derived from an EMBL/GenBank/DDBJ whole genome shotgun (WGS) entry which is preliminary data.</text>
</comment>
<dbReference type="Gene3D" id="3.90.79.10">
    <property type="entry name" value="Nucleoside Triphosphate Pyrophosphohydrolase"/>
    <property type="match status" value="1"/>
</dbReference>
<gene>
    <name evidence="4" type="ORF">P4R38_10255</name>
</gene>
<dbReference type="Proteomes" id="UP001528912">
    <property type="component" value="Unassembled WGS sequence"/>
</dbReference>
<evidence type="ECO:0000256" key="2">
    <source>
        <dbReference type="ARBA" id="ARBA00022801"/>
    </source>
</evidence>
<dbReference type="PROSITE" id="PS51462">
    <property type="entry name" value="NUDIX"/>
    <property type="match status" value="1"/>
</dbReference>
<sequence length="164" mass="18416">MPRPPYIADLREHIGTRLLWLPGATAYVLRENGGVTELLLVRRSDNGHWTPICGMTDPGEEPDITAVREALEEASVHVEVERLVSVQALAVNTYPNGDRTQYLDHAFRCRWVSGEATVGDDESTEVGWFAVDELPELNDRFRRHLRLVLEPPAGVAFGRQERSA</sequence>
<keyword evidence="2" id="KW-0378">Hydrolase</keyword>
<proteinExistence type="predicted"/>
<dbReference type="SUPFAM" id="SSF55811">
    <property type="entry name" value="Nudix"/>
    <property type="match status" value="1"/>
</dbReference>
<organism evidence="4 5">
    <name type="scientific">Luteipulveratus flavus</name>
    <dbReference type="NCBI Taxonomy" id="3031728"/>
    <lineage>
        <taxon>Bacteria</taxon>
        <taxon>Bacillati</taxon>
        <taxon>Actinomycetota</taxon>
        <taxon>Actinomycetes</taxon>
        <taxon>Micrococcales</taxon>
        <taxon>Dermacoccaceae</taxon>
        <taxon>Luteipulveratus</taxon>
    </lineage>
</organism>
<dbReference type="PANTHER" id="PTHR43046">
    <property type="entry name" value="GDP-MANNOSE MANNOSYL HYDROLASE"/>
    <property type="match status" value="1"/>
</dbReference>
<dbReference type="RefSeq" id="WP_277192055.1">
    <property type="nucleotide sequence ID" value="NZ_JAROAV010000028.1"/>
</dbReference>
<evidence type="ECO:0000313" key="5">
    <source>
        <dbReference type="Proteomes" id="UP001528912"/>
    </source>
</evidence>
<name>A0ABT6C778_9MICO</name>
<evidence type="ECO:0000313" key="4">
    <source>
        <dbReference type="EMBL" id="MDF8264625.1"/>
    </source>
</evidence>
<dbReference type="EMBL" id="JAROAV010000028">
    <property type="protein sequence ID" value="MDF8264625.1"/>
    <property type="molecule type" value="Genomic_DNA"/>
</dbReference>
<evidence type="ECO:0000256" key="1">
    <source>
        <dbReference type="ARBA" id="ARBA00001946"/>
    </source>
</evidence>
<reference evidence="4 5" key="1">
    <citation type="submission" date="2023-03" db="EMBL/GenBank/DDBJ databases">
        <title>YIM 133296 draft genome.</title>
        <authorList>
            <person name="Xiong L."/>
        </authorList>
    </citation>
    <scope>NUCLEOTIDE SEQUENCE [LARGE SCALE GENOMIC DNA]</scope>
    <source>
        <strain evidence="4 5">YIM 133296</strain>
    </source>
</reference>
<dbReference type="PANTHER" id="PTHR43046:SF16">
    <property type="entry name" value="ADP-RIBOSE PYROPHOSPHATASE YJHB-RELATED"/>
    <property type="match status" value="1"/>
</dbReference>